<proteinExistence type="predicted"/>
<dbReference type="WormBase" id="Y44E3A.7">
    <property type="protein sequence ID" value="CE52602"/>
    <property type="gene ID" value="WBGene00303088"/>
</dbReference>
<name>A0A2K5ATN6_CAEEL</name>
<sequence length="13" mass="1649">VIIRSRPPRRRRS</sequence>
<evidence type="ECO:0000313" key="2">
    <source>
        <dbReference type="Proteomes" id="UP000001940"/>
    </source>
</evidence>
<organism evidence="1 2">
    <name type="scientific">Caenorhabditis elegans</name>
    <dbReference type="NCBI Taxonomy" id="6239"/>
    <lineage>
        <taxon>Eukaryota</taxon>
        <taxon>Metazoa</taxon>
        <taxon>Ecdysozoa</taxon>
        <taxon>Nematoda</taxon>
        <taxon>Chromadorea</taxon>
        <taxon>Rhabditida</taxon>
        <taxon>Rhabditina</taxon>
        <taxon>Rhabditomorpha</taxon>
        <taxon>Rhabditoidea</taxon>
        <taxon>Rhabditidae</taxon>
        <taxon>Peloderinae</taxon>
        <taxon>Caenorhabditis</taxon>
    </lineage>
</organism>
<dbReference type="InParanoid" id="A0A2K5ATN6"/>
<accession>A0A2K5ATN6</accession>
<dbReference type="EMBL" id="BX284601">
    <property type="protein sequence ID" value="SPC47140.1"/>
    <property type="molecule type" value="Genomic_DNA"/>
</dbReference>
<evidence type="ECO:0000313" key="1">
    <source>
        <dbReference type="EMBL" id="SPC47140.1"/>
    </source>
</evidence>
<reference evidence="1 2" key="1">
    <citation type="journal article" date="1998" name="Science">
        <title>Genome sequence of the nematode C. elegans: a platform for investigating biology.</title>
        <authorList>
            <consortium name="The C. elegans sequencing consortium"/>
            <person name="Sulson J.E."/>
            <person name="Waterston R."/>
        </authorList>
    </citation>
    <scope>NUCLEOTIDE SEQUENCE [LARGE SCALE GENOMIC DNA]</scope>
    <source>
        <strain evidence="1 2">Bristol N2</strain>
    </source>
</reference>
<keyword evidence="2" id="KW-1185">Reference proteome</keyword>
<dbReference type="Proteomes" id="UP000001940">
    <property type="component" value="Chromosome I"/>
</dbReference>
<protein>
    <submittedName>
        <fullName evidence="1">Uncharacterized protein</fullName>
    </submittedName>
</protein>
<evidence type="ECO:0000313" key="3">
    <source>
        <dbReference type="WormBase" id="Y44E3A.7"/>
    </source>
</evidence>
<feature type="non-terminal residue" evidence="1">
    <location>
        <position position="1"/>
    </location>
</feature>
<gene>
    <name evidence="1" type="ORF">CELE_Y44E3A.7</name>
    <name evidence="1 3" type="ORF">Y44E3A.7</name>
</gene>
<dbReference type="AGR" id="WB:WBGene00303088"/>